<keyword evidence="13" id="KW-1185">Reference proteome</keyword>
<gene>
    <name evidence="14" type="primary">LOC103716042</name>
</gene>
<evidence type="ECO:0000313" key="14">
    <source>
        <dbReference type="RefSeq" id="XP_008802109.1"/>
    </source>
</evidence>
<dbReference type="GO" id="GO:0005886">
    <property type="term" value="C:plasma membrane"/>
    <property type="evidence" value="ECO:0007669"/>
    <property type="project" value="UniProtKB-SubCell"/>
</dbReference>
<evidence type="ECO:0000256" key="7">
    <source>
        <dbReference type="ARBA" id="ARBA00022737"/>
    </source>
</evidence>
<feature type="transmembrane region" description="Helical" evidence="11">
    <location>
        <begin position="131"/>
        <end position="157"/>
    </location>
</feature>
<feature type="transmembrane region" description="Helical" evidence="11">
    <location>
        <begin position="12"/>
        <end position="36"/>
    </location>
</feature>
<protein>
    <recommendedName>
        <fullName evidence="11">Bidirectional sugar transporter SWEET</fullName>
    </recommendedName>
</protein>
<feature type="region of interest" description="Disordered" evidence="12">
    <location>
        <begin position="249"/>
        <end position="270"/>
    </location>
</feature>
<dbReference type="AlphaFoldDB" id="A0A8B7CM51"/>
<reference evidence="13" key="1">
    <citation type="journal article" date="2019" name="Nat. Commun.">
        <title>Genome-wide association mapping of date palm fruit traits.</title>
        <authorList>
            <person name="Hazzouri K.M."/>
            <person name="Gros-Balthazard M."/>
            <person name="Flowers J.M."/>
            <person name="Copetti D."/>
            <person name="Lemansour A."/>
            <person name="Lebrun M."/>
            <person name="Masmoudi K."/>
            <person name="Ferrand S."/>
            <person name="Dhar M.I."/>
            <person name="Fresquez Z.A."/>
            <person name="Rosas U."/>
            <person name="Zhang J."/>
            <person name="Talag J."/>
            <person name="Lee S."/>
            <person name="Kudrna D."/>
            <person name="Powell R.F."/>
            <person name="Leitch I.J."/>
            <person name="Krueger R.R."/>
            <person name="Wing R.A."/>
            <person name="Amiri K.M.A."/>
            <person name="Purugganan M.D."/>
        </authorList>
    </citation>
    <scope>NUCLEOTIDE SEQUENCE [LARGE SCALE GENOMIC DNA]</scope>
    <source>
        <strain evidence="13">cv. Khalas</strain>
    </source>
</reference>
<keyword evidence="8 11" id="KW-1133">Transmembrane helix</keyword>
<keyword evidence="5 11" id="KW-0762">Sugar transport</keyword>
<comment type="subcellular location">
    <subcellularLocation>
        <location evidence="1 11">Cell membrane</location>
        <topology evidence="1 11">Multi-pass membrane protein</topology>
    </subcellularLocation>
</comment>
<dbReference type="RefSeq" id="XP_008802109.1">
    <property type="nucleotide sequence ID" value="XM_008803887.3"/>
</dbReference>
<keyword evidence="4" id="KW-1003">Cell membrane</keyword>
<dbReference type="KEGG" id="pda:103716042"/>
<keyword evidence="9 11" id="KW-0472">Membrane</keyword>
<organism evidence="13 14">
    <name type="scientific">Phoenix dactylifera</name>
    <name type="common">Date palm</name>
    <dbReference type="NCBI Taxonomy" id="42345"/>
    <lineage>
        <taxon>Eukaryota</taxon>
        <taxon>Viridiplantae</taxon>
        <taxon>Streptophyta</taxon>
        <taxon>Embryophyta</taxon>
        <taxon>Tracheophyta</taxon>
        <taxon>Spermatophyta</taxon>
        <taxon>Magnoliopsida</taxon>
        <taxon>Liliopsida</taxon>
        <taxon>Arecaceae</taxon>
        <taxon>Coryphoideae</taxon>
        <taxon>Phoeniceae</taxon>
        <taxon>Phoenix</taxon>
    </lineage>
</organism>
<dbReference type="Proteomes" id="UP000228380">
    <property type="component" value="Chromosome 3"/>
</dbReference>
<evidence type="ECO:0000256" key="8">
    <source>
        <dbReference type="ARBA" id="ARBA00022989"/>
    </source>
</evidence>
<name>A0A8B7CM51_PHODC</name>
<evidence type="ECO:0000256" key="9">
    <source>
        <dbReference type="ARBA" id="ARBA00023136"/>
    </source>
</evidence>
<comment type="function">
    <text evidence="11">Mediates both low-affinity uptake and efflux of sugar across the membrane.</text>
</comment>
<feature type="transmembrane region" description="Helical" evidence="11">
    <location>
        <begin position="71"/>
        <end position="93"/>
    </location>
</feature>
<evidence type="ECO:0000256" key="4">
    <source>
        <dbReference type="ARBA" id="ARBA00022475"/>
    </source>
</evidence>
<dbReference type="GeneID" id="103716042"/>
<dbReference type="GO" id="GO:0051119">
    <property type="term" value="F:sugar transmembrane transporter activity"/>
    <property type="evidence" value="ECO:0007669"/>
    <property type="project" value="InterPro"/>
</dbReference>
<feature type="transmembrane region" description="Helical" evidence="11">
    <location>
        <begin position="193"/>
        <end position="213"/>
    </location>
</feature>
<evidence type="ECO:0000313" key="13">
    <source>
        <dbReference type="Proteomes" id="UP000228380"/>
    </source>
</evidence>
<dbReference type="OrthoDB" id="409725at2759"/>
<proteinExistence type="inferred from homology"/>
<evidence type="ECO:0000256" key="11">
    <source>
        <dbReference type="RuleBase" id="RU910715"/>
    </source>
</evidence>
<dbReference type="FunFam" id="1.20.1280.290:FF:000001">
    <property type="entry name" value="Bidirectional sugar transporter SWEET"/>
    <property type="match status" value="1"/>
</dbReference>
<dbReference type="PANTHER" id="PTHR10791:SF22">
    <property type="entry name" value="BIDIRECTIONAL SUGAR TRANSPORTER SWEET11"/>
    <property type="match status" value="1"/>
</dbReference>
<evidence type="ECO:0000256" key="3">
    <source>
        <dbReference type="ARBA" id="ARBA00022448"/>
    </source>
</evidence>
<comment type="similarity">
    <text evidence="2 11">Belongs to the SWEET sugar transporter family.</text>
</comment>
<evidence type="ECO:0000256" key="10">
    <source>
        <dbReference type="ARBA" id="ARBA00037238"/>
    </source>
</evidence>
<keyword evidence="7" id="KW-0677">Repeat</keyword>
<feature type="transmembrane region" description="Helical" evidence="11">
    <location>
        <begin position="105"/>
        <end position="125"/>
    </location>
</feature>
<evidence type="ECO:0000256" key="5">
    <source>
        <dbReference type="ARBA" id="ARBA00022597"/>
    </source>
</evidence>
<feature type="transmembrane region" description="Helical" evidence="11">
    <location>
        <begin position="48"/>
        <end position="65"/>
    </location>
</feature>
<keyword evidence="3 11" id="KW-0813">Transport</keyword>
<dbReference type="InterPro" id="IPR004316">
    <property type="entry name" value="SWEET_rpt"/>
</dbReference>
<dbReference type="Pfam" id="PF03083">
    <property type="entry name" value="MtN3_slv"/>
    <property type="match status" value="2"/>
</dbReference>
<evidence type="ECO:0000256" key="6">
    <source>
        <dbReference type="ARBA" id="ARBA00022692"/>
    </source>
</evidence>
<feature type="transmembrane region" description="Helical" evidence="11">
    <location>
        <begin position="169"/>
        <end position="187"/>
    </location>
</feature>
<dbReference type="Gene3D" id="1.20.1280.290">
    <property type="match status" value="2"/>
</dbReference>
<reference evidence="14" key="2">
    <citation type="submission" date="2025-08" db="UniProtKB">
        <authorList>
            <consortium name="RefSeq"/>
        </authorList>
    </citation>
    <scope>IDENTIFICATION</scope>
    <source>
        <tissue evidence="14">Young leaves</tissue>
    </source>
</reference>
<evidence type="ECO:0000256" key="12">
    <source>
        <dbReference type="SAM" id="MobiDB-lite"/>
    </source>
</evidence>
<evidence type="ECO:0000256" key="1">
    <source>
        <dbReference type="ARBA" id="ARBA00004651"/>
    </source>
</evidence>
<evidence type="ECO:0000256" key="2">
    <source>
        <dbReference type="ARBA" id="ARBA00007809"/>
    </source>
</evidence>
<keyword evidence="6 11" id="KW-0812">Transmembrane</keyword>
<sequence>MLVITIENPPAFGVGLLGNIISFLVVLAPMPTFYRVYKRKSTESFQSIPYVVALFSAQLWLYYGLLTKDVLLLTINSATCLIECIYLSIYLTYAPKKAMAFTLKLIFLFNVGLYGSLVLFSLIFVKGRWRFQTVGWICATFAVSVFVAPLSIIKLVIKTRSVEYMPFPLSFFLTLNAVAWFCYGLLLKNIFVALPNVVGFVFGMAQMIIYFIYMNANKDEPKPEVTNQDMEAMPAATLNSDVELADKKSISEKPTEASEHLVPDPGKSEA</sequence>
<accession>A0A8B7CM51</accession>
<dbReference type="InterPro" id="IPR047664">
    <property type="entry name" value="SWEET"/>
</dbReference>
<comment type="function">
    <text evidence="10">Mediates both low-affinity uptake and efflux of sugar across the plasma membrane.</text>
</comment>
<dbReference type="PANTHER" id="PTHR10791">
    <property type="entry name" value="RAG1-ACTIVATING PROTEIN 1"/>
    <property type="match status" value="1"/>
</dbReference>
<dbReference type="FunFam" id="1.20.1280.290:FF:000003">
    <property type="entry name" value="Bidirectional sugar transporter SWEET"/>
    <property type="match status" value="1"/>
</dbReference>